<comment type="caution">
    <text evidence="6">The sequence shown here is derived from an EMBL/GenBank/DDBJ whole genome shotgun (WGS) entry which is preliminary data.</text>
</comment>
<evidence type="ECO:0000259" key="5">
    <source>
        <dbReference type="Pfam" id="PF10531"/>
    </source>
</evidence>
<feature type="signal peptide" evidence="3">
    <location>
        <begin position="1"/>
        <end position="27"/>
    </location>
</feature>
<feature type="domain" description="Soluble ligand binding" evidence="5">
    <location>
        <begin position="600"/>
        <end position="644"/>
    </location>
</feature>
<feature type="domain" description="Soluble ligand binding" evidence="5">
    <location>
        <begin position="244"/>
        <end position="291"/>
    </location>
</feature>
<dbReference type="PANTHER" id="PTHR33619">
    <property type="entry name" value="POLYSACCHARIDE EXPORT PROTEIN GFCE-RELATED"/>
    <property type="match status" value="1"/>
</dbReference>
<name>A0ABW6B736_9SPHI</name>
<feature type="domain" description="Polysaccharide export protein N-terminal" evidence="4">
    <location>
        <begin position="159"/>
        <end position="222"/>
    </location>
</feature>
<evidence type="ECO:0000256" key="2">
    <source>
        <dbReference type="SAM" id="Phobius"/>
    </source>
</evidence>
<accession>A0ABW6B736</accession>
<dbReference type="InterPro" id="IPR049712">
    <property type="entry name" value="Poly_export"/>
</dbReference>
<keyword evidence="2" id="KW-0472">Membrane</keyword>
<feature type="domain" description="Soluble ligand binding" evidence="5">
    <location>
        <begin position="414"/>
        <end position="447"/>
    </location>
</feature>
<keyword evidence="2" id="KW-1133">Transmembrane helix</keyword>
<evidence type="ECO:0000259" key="4">
    <source>
        <dbReference type="Pfam" id="PF02563"/>
    </source>
</evidence>
<dbReference type="Proteomes" id="UP001597560">
    <property type="component" value="Unassembled WGS sequence"/>
</dbReference>
<dbReference type="Gene3D" id="3.10.560.10">
    <property type="entry name" value="Outer membrane lipoprotein wza domain like"/>
    <property type="match status" value="6"/>
</dbReference>
<dbReference type="Pfam" id="PF02563">
    <property type="entry name" value="Poly_export"/>
    <property type="match status" value="1"/>
</dbReference>
<gene>
    <name evidence="6" type="ORF">ACFS6J_26265</name>
</gene>
<dbReference type="InterPro" id="IPR003715">
    <property type="entry name" value="Poly_export_N"/>
</dbReference>
<feature type="domain" description="Soluble ligand binding" evidence="5">
    <location>
        <begin position="327"/>
        <end position="378"/>
    </location>
</feature>
<evidence type="ECO:0000256" key="3">
    <source>
        <dbReference type="SAM" id="SignalP"/>
    </source>
</evidence>
<keyword evidence="1 3" id="KW-0732">Signal</keyword>
<proteinExistence type="predicted"/>
<organism evidence="6 7">
    <name type="scientific">Olivibacter jilunii</name>
    <dbReference type="NCBI Taxonomy" id="985016"/>
    <lineage>
        <taxon>Bacteria</taxon>
        <taxon>Pseudomonadati</taxon>
        <taxon>Bacteroidota</taxon>
        <taxon>Sphingobacteriia</taxon>
        <taxon>Sphingobacteriales</taxon>
        <taxon>Sphingobacteriaceae</taxon>
        <taxon>Olivibacter</taxon>
    </lineage>
</organism>
<reference evidence="7" key="1">
    <citation type="journal article" date="2019" name="Int. J. Syst. Evol. Microbiol.">
        <title>The Global Catalogue of Microorganisms (GCM) 10K type strain sequencing project: providing services to taxonomists for standard genome sequencing and annotation.</title>
        <authorList>
            <consortium name="The Broad Institute Genomics Platform"/>
            <consortium name="The Broad Institute Genome Sequencing Center for Infectious Disease"/>
            <person name="Wu L."/>
            <person name="Ma J."/>
        </authorList>
    </citation>
    <scope>NUCLEOTIDE SEQUENCE [LARGE SCALE GENOMIC DNA]</scope>
    <source>
        <strain evidence="7">KCTC 23098</strain>
    </source>
</reference>
<evidence type="ECO:0000256" key="1">
    <source>
        <dbReference type="ARBA" id="ARBA00022729"/>
    </source>
</evidence>
<evidence type="ECO:0000313" key="7">
    <source>
        <dbReference type="Proteomes" id="UP001597560"/>
    </source>
</evidence>
<feature type="chain" id="PRO_5046087762" evidence="3">
    <location>
        <begin position="28"/>
        <end position="842"/>
    </location>
</feature>
<dbReference type="RefSeq" id="WP_377613309.1">
    <property type="nucleotide sequence ID" value="NZ_JBHUPA010000029.1"/>
</dbReference>
<keyword evidence="2" id="KW-0812">Transmembrane</keyword>
<feature type="domain" description="Soluble ligand binding" evidence="5">
    <location>
        <begin position="500"/>
        <end position="551"/>
    </location>
</feature>
<dbReference type="PANTHER" id="PTHR33619:SF3">
    <property type="entry name" value="POLYSACCHARIDE EXPORT PROTEIN GFCE-RELATED"/>
    <property type="match status" value="1"/>
</dbReference>
<feature type="transmembrane region" description="Helical" evidence="2">
    <location>
        <begin position="822"/>
        <end position="840"/>
    </location>
</feature>
<dbReference type="Pfam" id="PF10531">
    <property type="entry name" value="SLBB"/>
    <property type="match status" value="5"/>
</dbReference>
<sequence length="842" mass="93299">MRLKVQNSYLLLVIGFLWFSASVSAQALNMQDLSKLKIDQLTDDQIRGFMAQAQSAGLSESQLIQMAQQRGMSKTEMQKLQQRVASMDGRGSRENSLLNSSKRIYLNEDSALMAEDSIALSKRSPKQLREDSLRARIYGAELFLNVNPRFEPNLSIATPLDYIIGAGDELRIDIYGNSEASHDLEVTPDGNINIPYVGIVNVAGFSIQQATTRIKDKMATIYSAISSGATKVNVSLGNIRSIKVIVTGEVVKPGTYTLPSVASVFNALYSSGGPTSNGSLRSIKVIRGGEKVADLDLYEFLQTGSMTGNINLKDQDVIQVSPYNSRVEMIGAVKRPLLFEMKTGETFSDLLKYAGGFTEDAYTGRISVIRTTGKEYRIEDLLESQFSQFEPKSGDRYTVEKALERFANRILLEGAVFRPGAYELSPGLTLSMLIKKAEGLKEDAFLKHGYIIRLKDNFQREQLSFNVAEIMAGTAEDIPLRREDIVIIPSIFDLRSEYTVQINGEVRNPGRFDFAEGMTVQDLIIAAGGFTEAASGSQIEISRRIRSSEGEDISSMSRTAEIFTIDMNRELTSGGTQFVLQPFDLVNVRPAAGYELQRTVRLEGEVLYPGEYTLSRKDERVSDLIKRAGGFTTFAYVEGASLKRIPIDTERVDSTSRRSRKEMESLQQLESERMSRLQNLQMATLNPNVTSEDVQRKINNNYVGINLPEIMKNPGGSNDLLLEGGDVIRVPKQLQTVKISGEVLSPVTALYDANKSFKEYIFSAGGFNQQALKRRAFIVYANGSARSTKKFLFFNNYPKVKPGSEIFVPQRLPRERLGATQLIGLGTGLASLAAIVVSLLRN</sequence>
<dbReference type="EMBL" id="JBHUPA010000029">
    <property type="protein sequence ID" value="MFD2965333.1"/>
    <property type="molecule type" value="Genomic_DNA"/>
</dbReference>
<dbReference type="Gene3D" id="3.30.1950.10">
    <property type="entry name" value="wza like domain"/>
    <property type="match status" value="1"/>
</dbReference>
<keyword evidence="7" id="KW-1185">Reference proteome</keyword>
<dbReference type="InterPro" id="IPR019554">
    <property type="entry name" value="Soluble_ligand-bd"/>
</dbReference>
<protein>
    <submittedName>
        <fullName evidence="6">SLBB domain-containing protein</fullName>
    </submittedName>
</protein>
<evidence type="ECO:0000313" key="6">
    <source>
        <dbReference type="EMBL" id="MFD2965333.1"/>
    </source>
</evidence>